<protein>
    <submittedName>
        <fullName evidence="1">Uncharacterized protein</fullName>
    </submittedName>
</protein>
<dbReference type="Proteomes" id="UP001055811">
    <property type="component" value="Linkage Group LG04"/>
</dbReference>
<gene>
    <name evidence="1" type="ORF">L2E82_20700</name>
</gene>
<proteinExistence type="predicted"/>
<sequence>MSSYHNDHSITTCSPRIKTRTYLTWIKQAPSLGSLYEPTSSLVFQFTFTLQTFKLDFHGHFIRKCHEQLHQQLQPPFGSTPG</sequence>
<reference evidence="2" key="1">
    <citation type="journal article" date="2022" name="Mol. Ecol. Resour.">
        <title>The genomes of chicory, endive, great burdock and yacon provide insights into Asteraceae palaeo-polyploidization history and plant inulin production.</title>
        <authorList>
            <person name="Fan W."/>
            <person name="Wang S."/>
            <person name="Wang H."/>
            <person name="Wang A."/>
            <person name="Jiang F."/>
            <person name="Liu H."/>
            <person name="Zhao H."/>
            <person name="Xu D."/>
            <person name="Zhang Y."/>
        </authorList>
    </citation>
    <scope>NUCLEOTIDE SEQUENCE [LARGE SCALE GENOMIC DNA]</scope>
    <source>
        <strain evidence="2">cv. Punajuju</strain>
    </source>
</reference>
<reference evidence="1 2" key="2">
    <citation type="journal article" date="2022" name="Mol. Ecol. Resour.">
        <title>The genomes of chicory, endive, great burdock and yacon provide insights into Asteraceae paleo-polyploidization history and plant inulin production.</title>
        <authorList>
            <person name="Fan W."/>
            <person name="Wang S."/>
            <person name="Wang H."/>
            <person name="Wang A."/>
            <person name="Jiang F."/>
            <person name="Liu H."/>
            <person name="Zhao H."/>
            <person name="Xu D."/>
            <person name="Zhang Y."/>
        </authorList>
    </citation>
    <scope>NUCLEOTIDE SEQUENCE [LARGE SCALE GENOMIC DNA]</scope>
    <source>
        <strain evidence="2">cv. Punajuju</strain>
        <tissue evidence="1">Leaves</tissue>
    </source>
</reference>
<evidence type="ECO:0000313" key="2">
    <source>
        <dbReference type="Proteomes" id="UP001055811"/>
    </source>
</evidence>
<accession>A0ACB9DUD8</accession>
<organism evidence="1 2">
    <name type="scientific">Cichorium intybus</name>
    <name type="common">Chicory</name>
    <dbReference type="NCBI Taxonomy" id="13427"/>
    <lineage>
        <taxon>Eukaryota</taxon>
        <taxon>Viridiplantae</taxon>
        <taxon>Streptophyta</taxon>
        <taxon>Embryophyta</taxon>
        <taxon>Tracheophyta</taxon>
        <taxon>Spermatophyta</taxon>
        <taxon>Magnoliopsida</taxon>
        <taxon>eudicotyledons</taxon>
        <taxon>Gunneridae</taxon>
        <taxon>Pentapetalae</taxon>
        <taxon>asterids</taxon>
        <taxon>campanulids</taxon>
        <taxon>Asterales</taxon>
        <taxon>Asteraceae</taxon>
        <taxon>Cichorioideae</taxon>
        <taxon>Cichorieae</taxon>
        <taxon>Cichoriinae</taxon>
        <taxon>Cichorium</taxon>
    </lineage>
</organism>
<dbReference type="EMBL" id="CM042012">
    <property type="protein sequence ID" value="KAI3750076.1"/>
    <property type="molecule type" value="Genomic_DNA"/>
</dbReference>
<name>A0ACB9DUD8_CICIN</name>
<evidence type="ECO:0000313" key="1">
    <source>
        <dbReference type="EMBL" id="KAI3750076.1"/>
    </source>
</evidence>
<comment type="caution">
    <text evidence="1">The sequence shown here is derived from an EMBL/GenBank/DDBJ whole genome shotgun (WGS) entry which is preliminary data.</text>
</comment>
<keyword evidence="2" id="KW-1185">Reference proteome</keyword>